<keyword evidence="6" id="KW-0067">ATP-binding</keyword>
<evidence type="ECO:0000256" key="7">
    <source>
        <dbReference type="ARBA" id="ARBA00022909"/>
    </source>
</evidence>
<name>A0A7W1WVD7_9GAMM</name>
<dbReference type="NCBIfam" id="TIGR01498">
    <property type="entry name" value="folK"/>
    <property type="match status" value="1"/>
</dbReference>
<dbReference type="InterPro" id="IPR035907">
    <property type="entry name" value="Hppk_sf"/>
</dbReference>
<dbReference type="Pfam" id="PF01288">
    <property type="entry name" value="HPPK"/>
    <property type="match status" value="1"/>
</dbReference>
<accession>A0A7W1WVD7</accession>
<dbReference type="PANTHER" id="PTHR43071:SF2">
    <property type="entry name" value="2-AMINO-4-HYDROXY-6-HYDROXYMETHYLDIHYDROPTERIDINE PYROPHOSPHOKINASE"/>
    <property type="match status" value="1"/>
</dbReference>
<evidence type="ECO:0000313" key="10">
    <source>
        <dbReference type="Proteomes" id="UP000538931"/>
    </source>
</evidence>
<dbReference type="AlphaFoldDB" id="A0A7W1WVD7"/>
<keyword evidence="3 9" id="KW-0808">Transferase</keyword>
<dbReference type="GO" id="GO:0046656">
    <property type="term" value="P:folic acid biosynthetic process"/>
    <property type="evidence" value="ECO:0007669"/>
    <property type="project" value="UniProtKB-KW"/>
</dbReference>
<keyword evidence="7" id="KW-0289">Folate biosynthesis</keyword>
<dbReference type="EC" id="2.7.6.3" evidence="2"/>
<evidence type="ECO:0000313" key="9">
    <source>
        <dbReference type="EMBL" id="MBA4500934.1"/>
    </source>
</evidence>
<dbReference type="PANTHER" id="PTHR43071">
    <property type="entry name" value="2-AMINO-4-HYDROXY-6-HYDROXYMETHYLDIHYDROPTERIDINE PYROPHOSPHOKINASE"/>
    <property type="match status" value="1"/>
</dbReference>
<dbReference type="EMBL" id="JACEMT010000030">
    <property type="protein sequence ID" value="MBA4500934.1"/>
    <property type="molecule type" value="Genomic_DNA"/>
</dbReference>
<feature type="domain" description="7,8-dihydro-6-hydroxymethylpterin-pyrophosphokinase" evidence="8">
    <location>
        <begin position="5"/>
        <end position="130"/>
    </location>
</feature>
<evidence type="ECO:0000256" key="1">
    <source>
        <dbReference type="ARBA" id="ARBA00005051"/>
    </source>
</evidence>
<dbReference type="GO" id="GO:0005524">
    <property type="term" value="F:ATP binding"/>
    <property type="evidence" value="ECO:0007669"/>
    <property type="project" value="UniProtKB-KW"/>
</dbReference>
<gene>
    <name evidence="9" type="primary">folK</name>
    <name evidence="9" type="ORF">H1S06_00935</name>
</gene>
<dbReference type="UniPathway" id="UPA00077">
    <property type="reaction ID" value="UER00155"/>
</dbReference>
<dbReference type="CDD" id="cd00483">
    <property type="entry name" value="HPPK"/>
    <property type="match status" value="1"/>
</dbReference>
<evidence type="ECO:0000256" key="2">
    <source>
        <dbReference type="ARBA" id="ARBA00013253"/>
    </source>
</evidence>
<keyword evidence="5 9" id="KW-0418">Kinase</keyword>
<dbReference type="RefSeq" id="WP_181736404.1">
    <property type="nucleotide sequence ID" value="NZ_JACEMT010000030.1"/>
</dbReference>
<dbReference type="GO" id="GO:0016301">
    <property type="term" value="F:kinase activity"/>
    <property type="evidence" value="ECO:0007669"/>
    <property type="project" value="UniProtKB-KW"/>
</dbReference>
<proteinExistence type="predicted"/>
<organism evidence="9 10">
    <name type="scientific">Marinobacterium marinum</name>
    <dbReference type="NCBI Taxonomy" id="2756129"/>
    <lineage>
        <taxon>Bacteria</taxon>
        <taxon>Pseudomonadati</taxon>
        <taxon>Pseudomonadota</taxon>
        <taxon>Gammaproteobacteria</taxon>
        <taxon>Oceanospirillales</taxon>
        <taxon>Oceanospirillaceae</taxon>
        <taxon>Marinobacterium</taxon>
    </lineage>
</organism>
<dbReference type="Gene3D" id="3.30.70.560">
    <property type="entry name" value="7,8-Dihydro-6-hydroxymethylpterin-pyrophosphokinase HPPK"/>
    <property type="match status" value="1"/>
</dbReference>
<keyword evidence="10" id="KW-1185">Reference proteome</keyword>
<evidence type="ECO:0000256" key="4">
    <source>
        <dbReference type="ARBA" id="ARBA00022741"/>
    </source>
</evidence>
<dbReference type="InterPro" id="IPR000550">
    <property type="entry name" value="Hppk"/>
</dbReference>
<sequence>MTRVYLGLGSNRERERYICAALDALAERFGKLCISSVYESESVGFKGSNFYNLVVGLDTGLGVAELSACLKGIEDDNGRDRTGPRFSARTLDIDILTYGDRKQPESGVQLPRDEILHNAFVLRPLAELAPDVCHPVLGDTYEVLWQQYEYEQVLWPVDFEWRGRRISNGNQP</sequence>
<comment type="pathway">
    <text evidence="1">Cofactor biosynthesis; tetrahydrofolate biosynthesis; 2-amino-4-hydroxy-6-hydroxymethyl-7,8-dihydropteridine diphosphate from 7,8-dihydroneopterin triphosphate: step 4/4.</text>
</comment>
<evidence type="ECO:0000256" key="5">
    <source>
        <dbReference type="ARBA" id="ARBA00022777"/>
    </source>
</evidence>
<comment type="caution">
    <text evidence="9">The sequence shown here is derived from an EMBL/GenBank/DDBJ whole genome shotgun (WGS) entry which is preliminary data.</text>
</comment>
<evidence type="ECO:0000256" key="6">
    <source>
        <dbReference type="ARBA" id="ARBA00022840"/>
    </source>
</evidence>
<dbReference type="Proteomes" id="UP000538931">
    <property type="component" value="Unassembled WGS sequence"/>
</dbReference>
<keyword evidence="4" id="KW-0547">Nucleotide-binding</keyword>
<dbReference type="SUPFAM" id="SSF55083">
    <property type="entry name" value="6-hydroxymethyl-7,8-dihydropterin pyrophosphokinase, HPPK"/>
    <property type="match status" value="1"/>
</dbReference>
<protein>
    <recommendedName>
        <fullName evidence="2">2-amino-4-hydroxy-6-hydroxymethyldihydropteridine diphosphokinase</fullName>
        <ecNumber evidence="2">2.7.6.3</ecNumber>
    </recommendedName>
</protein>
<evidence type="ECO:0000259" key="8">
    <source>
        <dbReference type="Pfam" id="PF01288"/>
    </source>
</evidence>
<evidence type="ECO:0000256" key="3">
    <source>
        <dbReference type="ARBA" id="ARBA00022679"/>
    </source>
</evidence>
<dbReference type="GO" id="GO:0003848">
    <property type="term" value="F:2-amino-4-hydroxy-6-hydroxymethyldihydropteridine diphosphokinase activity"/>
    <property type="evidence" value="ECO:0007669"/>
    <property type="project" value="UniProtKB-EC"/>
</dbReference>
<reference evidence="9 10" key="1">
    <citation type="submission" date="2020-07" db="EMBL/GenBank/DDBJ databases">
        <title>Bacterium isolated from marien macroalgae.</title>
        <authorList>
            <person name="Zhu K."/>
            <person name="Lu D."/>
            <person name="Du Z."/>
        </authorList>
    </citation>
    <scope>NUCLEOTIDE SEQUENCE [LARGE SCALE GENOMIC DNA]</scope>
    <source>
        <strain evidence="9 10">3-1745</strain>
    </source>
</reference>
<dbReference type="GO" id="GO:0046654">
    <property type="term" value="P:tetrahydrofolate biosynthetic process"/>
    <property type="evidence" value="ECO:0007669"/>
    <property type="project" value="UniProtKB-UniPathway"/>
</dbReference>